<comment type="caution">
    <text evidence="1">The sequence shown here is derived from an EMBL/GenBank/DDBJ whole genome shotgun (WGS) entry which is preliminary data.</text>
</comment>
<dbReference type="PANTHER" id="PTHR31860">
    <property type="entry name" value="HEAT-INDUCIBLE TRANSCRIPTION REPRESSOR (DUF639)-RELATED"/>
    <property type="match status" value="1"/>
</dbReference>
<dbReference type="SUPFAM" id="SSF56672">
    <property type="entry name" value="DNA/RNA polymerases"/>
    <property type="match status" value="1"/>
</dbReference>
<dbReference type="EMBL" id="JBBWWQ010000019">
    <property type="protein sequence ID" value="KAK8918687.1"/>
    <property type="molecule type" value="Genomic_DNA"/>
</dbReference>
<dbReference type="AlphaFoldDB" id="A0AAP0AXF4"/>
<dbReference type="Gene3D" id="3.10.10.10">
    <property type="entry name" value="HIV Type 1 Reverse Transcriptase, subunit A, domain 1"/>
    <property type="match status" value="1"/>
</dbReference>
<accession>A0AAP0AXF4</accession>
<protein>
    <submittedName>
        <fullName evidence="1">Uncharacterized protein</fullName>
    </submittedName>
</protein>
<evidence type="ECO:0000313" key="1">
    <source>
        <dbReference type="EMBL" id="KAK8918687.1"/>
    </source>
</evidence>
<evidence type="ECO:0000313" key="2">
    <source>
        <dbReference type="Proteomes" id="UP001418222"/>
    </source>
</evidence>
<gene>
    <name evidence="1" type="ORF">KSP39_PZI022063</name>
</gene>
<name>A0AAP0AXF4_9ASPA</name>
<dbReference type="InterPro" id="IPR043502">
    <property type="entry name" value="DNA/RNA_pol_sf"/>
</dbReference>
<keyword evidence="2" id="KW-1185">Reference proteome</keyword>
<proteinExistence type="predicted"/>
<reference evidence="1 2" key="1">
    <citation type="journal article" date="2022" name="Nat. Plants">
        <title>Genomes of leafy and leafless Platanthera orchids illuminate the evolution of mycoheterotrophy.</title>
        <authorList>
            <person name="Li M.H."/>
            <person name="Liu K.W."/>
            <person name="Li Z."/>
            <person name="Lu H.C."/>
            <person name="Ye Q.L."/>
            <person name="Zhang D."/>
            <person name="Wang J.Y."/>
            <person name="Li Y.F."/>
            <person name="Zhong Z.M."/>
            <person name="Liu X."/>
            <person name="Yu X."/>
            <person name="Liu D.K."/>
            <person name="Tu X.D."/>
            <person name="Liu B."/>
            <person name="Hao Y."/>
            <person name="Liao X.Y."/>
            <person name="Jiang Y.T."/>
            <person name="Sun W.H."/>
            <person name="Chen J."/>
            <person name="Chen Y.Q."/>
            <person name="Ai Y."/>
            <person name="Zhai J.W."/>
            <person name="Wu S.S."/>
            <person name="Zhou Z."/>
            <person name="Hsiao Y.Y."/>
            <person name="Wu W.L."/>
            <person name="Chen Y.Y."/>
            <person name="Lin Y.F."/>
            <person name="Hsu J.L."/>
            <person name="Li C.Y."/>
            <person name="Wang Z.W."/>
            <person name="Zhao X."/>
            <person name="Zhong W.Y."/>
            <person name="Ma X.K."/>
            <person name="Ma L."/>
            <person name="Huang J."/>
            <person name="Chen G.Z."/>
            <person name="Huang M.Z."/>
            <person name="Huang L."/>
            <person name="Peng D.H."/>
            <person name="Luo Y.B."/>
            <person name="Zou S.Q."/>
            <person name="Chen S.P."/>
            <person name="Lan S."/>
            <person name="Tsai W.C."/>
            <person name="Van de Peer Y."/>
            <person name="Liu Z.J."/>
        </authorList>
    </citation>
    <scope>NUCLEOTIDE SEQUENCE [LARGE SCALE GENOMIC DNA]</scope>
    <source>
        <strain evidence="1">Lor287</strain>
    </source>
</reference>
<dbReference type="PANTHER" id="PTHR31860:SF3">
    <property type="entry name" value="PROTEIN, PUTATIVE (DUF639)-RELATED"/>
    <property type="match status" value="1"/>
</dbReference>
<sequence length="487" mass="53766">MLTSPYHMAPKELAELNVQLQKPWDQGFIHPCSFMWGVPVHFVKRKDGVCGVLPDPAKVEAIGDWSVLKSLVDVKSFLELDYNWRFGFQLRGSKEVIKLDLSNPGSKVEKAKVGPFGSKLLDSAISVSSGGKQESWTLEFVDFGGESRRDVWHACVSEIISLYEFILMYGPDDEDSSIHHVYGAHGGRRRAISTAANSIAMLQSLQYIRKLPEDPSKLTQFSFLKKAPYGDVVLQTLAVSFWGGPLIKKFVQAGYGAVQWSRPSEEFLTGSEHVFDLDGSVYLRKWMKCSNWVSRSSVTFWKNSSTKHGIVLAKNLIVSDLNLIERAALTCKVKSQKVEKTQATLDAAMIKGIPSNIDLFKGSDLIVDSGATHHITSQRPLQYSIAAHPTFITVANGDTTPVSGTADIPLTPTLSPPSSLHVSGSPFNLLYVSRLTQDLNCRVTFSPSAFVVHDRKTQNIIDKVRLSNGFYLIDVPPSALSVISTTD</sequence>
<dbReference type="Proteomes" id="UP001418222">
    <property type="component" value="Unassembled WGS sequence"/>
</dbReference>
<organism evidence="1 2">
    <name type="scientific">Platanthera zijinensis</name>
    <dbReference type="NCBI Taxonomy" id="2320716"/>
    <lineage>
        <taxon>Eukaryota</taxon>
        <taxon>Viridiplantae</taxon>
        <taxon>Streptophyta</taxon>
        <taxon>Embryophyta</taxon>
        <taxon>Tracheophyta</taxon>
        <taxon>Spermatophyta</taxon>
        <taxon>Magnoliopsida</taxon>
        <taxon>Liliopsida</taxon>
        <taxon>Asparagales</taxon>
        <taxon>Orchidaceae</taxon>
        <taxon>Orchidoideae</taxon>
        <taxon>Orchideae</taxon>
        <taxon>Orchidinae</taxon>
        <taxon>Platanthera</taxon>
    </lineage>
</organism>